<evidence type="ECO:0000313" key="2">
    <source>
        <dbReference type="Proteomes" id="UP000785679"/>
    </source>
</evidence>
<comment type="caution">
    <text evidence="1">The sequence shown here is derived from an EMBL/GenBank/DDBJ whole genome shotgun (WGS) entry which is preliminary data.</text>
</comment>
<dbReference type="AlphaFoldDB" id="A0A8J8NK74"/>
<accession>A0A8J8NK74</accession>
<reference evidence="1" key="1">
    <citation type="submission" date="2019-06" db="EMBL/GenBank/DDBJ databases">
        <authorList>
            <person name="Zheng W."/>
        </authorList>
    </citation>
    <scope>NUCLEOTIDE SEQUENCE</scope>
    <source>
        <strain evidence="1">QDHG01</strain>
    </source>
</reference>
<dbReference type="Proteomes" id="UP000785679">
    <property type="component" value="Unassembled WGS sequence"/>
</dbReference>
<organism evidence="1 2">
    <name type="scientific">Halteria grandinella</name>
    <dbReference type="NCBI Taxonomy" id="5974"/>
    <lineage>
        <taxon>Eukaryota</taxon>
        <taxon>Sar</taxon>
        <taxon>Alveolata</taxon>
        <taxon>Ciliophora</taxon>
        <taxon>Intramacronucleata</taxon>
        <taxon>Spirotrichea</taxon>
        <taxon>Stichotrichia</taxon>
        <taxon>Sporadotrichida</taxon>
        <taxon>Halteriidae</taxon>
        <taxon>Halteria</taxon>
    </lineage>
</organism>
<keyword evidence="2" id="KW-1185">Reference proteome</keyword>
<dbReference type="EMBL" id="RRYP01014019">
    <property type="protein sequence ID" value="TNV76199.1"/>
    <property type="molecule type" value="Genomic_DNA"/>
</dbReference>
<evidence type="ECO:0000313" key="1">
    <source>
        <dbReference type="EMBL" id="TNV76199.1"/>
    </source>
</evidence>
<gene>
    <name evidence="1" type="ORF">FGO68_gene17260</name>
</gene>
<protein>
    <submittedName>
        <fullName evidence="1">Uncharacterized protein</fullName>
    </submittedName>
</protein>
<sequence>MKIAKETDLDQKKVYKYFFDMMKSANKKSKSIDNQLKGYAELKDIMKSMGIYGYAKQRAQELLSELMPQNQIVSPIQYESPKFAEADNIFMIRDENIFNQPFTLGNDEFAGGETLGDGNDFDLDRMFA</sequence>
<proteinExistence type="predicted"/>
<name>A0A8J8NK74_HALGN</name>